<gene>
    <name evidence="1" type="ORF">LCGC14_1466810</name>
</gene>
<dbReference type="EMBL" id="LAZR01010274">
    <property type="protein sequence ID" value="KKM67861.1"/>
    <property type="molecule type" value="Genomic_DNA"/>
</dbReference>
<name>A0A0F9JZI8_9ZZZZ</name>
<proteinExistence type="predicted"/>
<evidence type="ECO:0000313" key="1">
    <source>
        <dbReference type="EMBL" id="KKM67861.1"/>
    </source>
</evidence>
<dbReference type="Gene3D" id="3.40.220.10">
    <property type="entry name" value="Leucine Aminopeptidase, subunit E, domain 1"/>
    <property type="match status" value="1"/>
</dbReference>
<accession>A0A0F9JZI8</accession>
<sequence>MKTHKGNMWSIYKEADYFVFTGNSFIKNNHALVMGRGMAKQIRDRIPGIDLRIGKRILKKGPSLCRYGFIHIGKIGVFQVKHTYMEIASLALIEYSTKCLSAFAARHHNAQIHMNYPGIGYGKLTKAYVSPIIKRLPNNVHIWTF</sequence>
<reference evidence="1" key="1">
    <citation type="journal article" date="2015" name="Nature">
        <title>Complex archaea that bridge the gap between prokaryotes and eukaryotes.</title>
        <authorList>
            <person name="Spang A."/>
            <person name="Saw J.H."/>
            <person name="Jorgensen S.L."/>
            <person name="Zaremba-Niedzwiedzka K."/>
            <person name="Martijn J."/>
            <person name="Lind A.E."/>
            <person name="van Eijk R."/>
            <person name="Schleper C."/>
            <person name="Guy L."/>
            <person name="Ettema T.J."/>
        </authorList>
    </citation>
    <scope>NUCLEOTIDE SEQUENCE</scope>
</reference>
<protein>
    <recommendedName>
        <fullName evidence="2">Macro domain-containing protein</fullName>
    </recommendedName>
</protein>
<evidence type="ECO:0008006" key="2">
    <source>
        <dbReference type="Google" id="ProtNLM"/>
    </source>
</evidence>
<organism evidence="1">
    <name type="scientific">marine sediment metagenome</name>
    <dbReference type="NCBI Taxonomy" id="412755"/>
    <lineage>
        <taxon>unclassified sequences</taxon>
        <taxon>metagenomes</taxon>
        <taxon>ecological metagenomes</taxon>
    </lineage>
</organism>
<comment type="caution">
    <text evidence="1">The sequence shown here is derived from an EMBL/GenBank/DDBJ whole genome shotgun (WGS) entry which is preliminary data.</text>
</comment>
<dbReference type="SUPFAM" id="SSF52949">
    <property type="entry name" value="Macro domain-like"/>
    <property type="match status" value="1"/>
</dbReference>
<dbReference type="InterPro" id="IPR043472">
    <property type="entry name" value="Macro_dom-like"/>
</dbReference>
<dbReference type="AlphaFoldDB" id="A0A0F9JZI8"/>